<dbReference type="Proteomes" id="UP000195521">
    <property type="component" value="Unassembled WGS sequence"/>
</dbReference>
<accession>A0A1Y1JQ69</accession>
<organism evidence="1 2">
    <name type="scientific">Plasmodium gonderi</name>
    <dbReference type="NCBI Taxonomy" id="77519"/>
    <lineage>
        <taxon>Eukaryota</taxon>
        <taxon>Sar</taxon>
        <taxon>Alveolata</taxon>
        <taxon>Apicomplexa</taxon>
        <taxon>Aconoidasida</taxon>
        <taxon>Haemosporida</taxon>
        <taxon>Plasmodiidae</taxon>
        <taxon>Plasmodium</taxon>
        <taxon>Plasmodium (Plasmodium)</taxon>
    </lineage>
</organism>
<protein>
    <submittedName>
        <fullName evidence="1">Variable surface protein</fullName>
    </submittedName>
</protein>
<evidence type="ECO:0000313" key="1">
    <source>
        <dbReference type="EMBL" id="GAW84569.1"/>
    </source>
</evidence>
<comment type="caution">
    <text evidence="1">The sequence shown here is derived from an EMBL/GenBank/DDBJ whole genome shotgun (WGS) entry which is preliminary data.</text>
</comment>
<sequence>MLIEYVRVVYYEYVDSFPKWKDIMEKIKIEGTTSYATECSGEQLNIRYNKFNFNTNCPKACLYLNKIDGDHYRNDNLKRAACIYMYYSIYDHLKEEGSDSQIQR</sequence>
<reference evidence="2" key="1">
    <citation type="submission" date="2017-04" db="EMBL/GenBank/DDBJ databases">
        <title>Plasmodium gonderi genome.</title>
        <authorList>
            <person name="Arisue N."/>
            <person name="Honma H."/>
            <person name="Kawai S."/>
            <person name="Tougan T."/>
            <person name="Tanabe K."/>
            <person name="Horii T."/>
        </authorList>
    </citation>
    <scope>NUCLEOTIDE SEQUENCE [LARGE SCALE GENOMIC DNA]</scope>
    <source>
        <strain evidence="2">ATCC 30045</strain>
    </source>
</reference>
<dbReference type="RefSeq" id="XP_028547158.1">
    <property type="nucleotide sequence ID" value="XM_028691357.1"/>
</dbReference>
<dbReference type="EMBL" id="BDQF01000448">
    <property type="protein sequence ID" value="GAW84569.1"/>
    <property type="molecule type" value="Genomic_DNA"/>
</dbReference>
<dbReference type="AlphaFoldDB" id="A0A1Y1JQ69"/>
<keyword evidence="2" id="KW-1185">Reference proteome</keyword>
<evidence type="ECO:0000313" key="2">
    <source>
        <dbReference type="Proteomes" id="UP000195521"/>
    </source>
</evidence>
<feature type="non-terminal residue" evidence="1">
    <location>
        <position position="104"/>
    </location>
</feature>
<dbReference type="OrthoDB" id="382545at2759"/>
<dbReference type="GeneID" id="39745377"/>
<name>A0A1Y1JQ69_PLAGO</name>
<gene>
    <name evidence="1" type="ORF">PGO_003730</name>
</gene>
<proteinExistence type="predicted"/>